<evidence type="ECO:0000313" key="7">
    <source>
        <dbReference type="EMBL" id="AIT55781.1"/>
    </source>
</evidence>
<dbReference type="Proteomes" id="UP000157067">
    <property type="component" value="Segment"/>
</dbReference>
<evidence type="ECO:0000256" key="6">
    <source>
        <dbReference type="ARBA" id="ARBA00023219"/>
    </source>
</evidence>
<reference evidence="10" key="3">
    <citation type="submission" date="2015-01" db="EMBL/GenBank/DDBJ databases">
        <authorList>
            <person name="Xiang T."/>
            <person name="Song Y."/>
            <person name="Huang L."/>
            <person name="Wang B."/>
            <person name="Wu P."/>
        </authorList>
    </citation>
    <scope>NUCLEOTIDE SEQUENCE</scope>
    <source>
        <strain evidence="10">HN1201</strain>
    </source>
</reference>
<dbReference type="Proteomes" id="UP000113972">
    <property type="component" value="Segment"/>
</dbReference>
<dbReference type="EMBL" id="KT824771">
    <property type="protein sequence ID" value="AML81221.1"/>
    <property type="molecule type" value="Genomic_DNA"/>
</dbReference>
<keyword evidence="6" id="KW-0231">Viral genome packaging</keyword>
<gene>
    <name evidence="7" type="primary">UL17</name>
</gene>
<dbReference type="SMR" id="A0A097I4J7"/>
<reference evidence="13" key="8">
    <citation type="submission" date="2019-03" db="EMBL/GenBank/DDBJ databases">
        <title>Genome Sequencing and Analysis of Chinese Clinical Isolates of Pseudorabies virus from 2012 to 2017.</title>
        <authorList>
            <person name="Hu R."/>
            <person name="Liu Q."/>
            <person name="Xu S."/>
            <person name="Song W."/>
            <person name="Peng Z."/>
            <person name="Xu Z."/>
            <person name="Wu B."/>
        </authorList>
    </citation>
    <scope>NUCLEOTIDE SEQUENCE</scope>
    <source>
        <strain evidence="13">AnH1/CHN2015</strain>
    </source>
</reference>
<reference evidence="8 15" key="2">
    <citation type="journal article" date="2015" name="Virology">
        <title>Genomic characterization of emergent pseudorabies virus in China reveals marked sequence divergence: Evidence for the existence of two major genotypes.</title>
        <authorList>
            <person name="Ye C."/>
            <person name="Zhang Q.Z."/>
            <person name="Tian Z.J."/>
            <person name="Zheng H."/>
            <person name="Zhao K."/>
            <person name="Liu F."/>
            <person name="Guo J.C."/>
            <person name="Tong W."/>
            <person name="Jiang C.G."/>
            <person name="Wang S.J."/>
            <person name="Shi M."/>
            <person name="Chang X.B."/>
            <person name="Jiang Y.F."/>
            <person name="Peng J.M."/>
            <person name="Zhou Y.J."/>
            <person name="Tang Y.D."/>
            <person name="Sun M.X."/>
            <person name="Cai X.H."/>
            <person name="An T.Q."/>
            <person name="Tong G.Z."/>
        </authorList>
    </citation>
    <scope>NUCLEOTIDE SEQUENCE [LARGE SCALE GENOMIC DNA]</scope>
    <source>
        <strain evidence="8">HeN1</strain>
    </source>
</reference>
<proteinExistence type="inferred from homology"/>
<evidence type="ECO:0000313" key="11">
    <source>
        <dbReference type="EMBL" id="AML81221.1"/>
    </source>
</evidence>
<dbReference type="EMBL" id="MK618718">
    <property type="protein sequence ID" value="QGL40181.1"/>
    <property type="molecule type" value="Genomic_DNA"/>
</dbReference>
<evidence type="ECO:0000313" key="10">
    <source>
        <dbReference type="EMBL" id="ALT14262.1"/>
    </source>
</evidence>
<evidence type="ECO:0000256" key="1">
    <source>
        <dbReference type="ARBA" id="ARBA00022561"/>
    </source>
</evidence>
<protein>
    <submittedName>
        <fullName evidence="7 9">UL17</fullName>
    </submittedName>
</protein>
<dbReference type="InterPro" id="IPR007640">
    <property type="entry name" value="UL17-like"/>
</dbReference>
<evidence type="ECO:0000313" key="17">
    <source>
        <dbReference type="Proteomes" id="UP000142350"/>
    </source>
</evidence>
<evidence type="ECO:0000256" key="3">
    <source>
        <dbReference type="ARBA" id="ARBA00022612"/>
    </source>
</evidence>
<sequence>MDAHIANETKQQMTRFAPALVHVIVPDPLLRRAGVDPLAPFAAHAQTRYHGSGVCEPWVSVFAGHVQTGAVESVLTLPPLQRARGPGGLFVSLPLALGAHFDGFTAVALRVGARELIFTYDELLPARTRYNVDGERLERLCRQFANYARARRVAPEVAAAGGHIDALLPPAAATIDGEAQLTRGGFDDPAAPHARDADREILSLVRRAAELVAARHPVRSHVASGLMQGALARRGGDGGGSGALEAAAAVPAAPREAAGGGDGGGAAWRDELLLTPQDPRPLTALDWLDAGYAALAGGDAPAHVWRRRPVSLVARRHYQTGETFVVVAYEHSTAWGGRRGPASEPLARVLAEECERHGVEHPRALPAEARLELVRRHAELAVPLGDEEPPLPVFDATAELVLLERFRNACVRALLAGVRESVRREPRMRQIIEFAIRPRDREAVLDVAGRAPALLDAFARRLEQTPAREMVDSGLMTAAAAHLAARATAGYVTFESGPLLGGVFLFDYYSAGGEVIRVTRAPPAVAVEPATRGQFACRFRGASHRCLPGESYAYLCVGVSRDLRALVVLPGGFGFFAALRLEWPAALVDPVLERLCRRV</sequence>
<keyword evidence="5" id="KW-0426">Late protein</keyword>
<dbReference type="EMBL" id="KJ789182">
    <property type="protein sequence ID" value="AIT55781.1"/>
    <property type="molecule type" value="Genomic_DNA"/>
</dbReference>
<keyword evidence="1" id="KW-0167">Capsid protein</keyword>
<dbReference type="EMBL" id="KM189913">
    <property type="protein sequence ID" value="AKG94071.1"/>
    <property type="molecule type" value="Genomic_DNA"/>
</dbReference>
<reference evidence="11 14" key="6">
    <citation type="journal article" date="2016" name="Virology">
        <title>Genomic analyses reveal that partial sequence of an earlier pseudorabies virus in China is originated from a Bartha-vaccine-like strain.</title>
        <authorList>
            <person name="Ye C."/>
            <person name="Guo J.C."/>
            <person name="Gao J.C."/>
            <person name="Wang T.Y."/>
            <person name="Zhao K."/>
            <person name="Chang X.B."/>
            <person name="Wang Q."/>
            <person name="Peng J.M."/>
            <person name="Tian Z.J."/>
            <person name="Cai X.H."/>
            <person name="Tong G.Z."/>
            <person name="An T.Q."/>
        </authorList>
    </citation>
    <scope>NUCLEOTIDE SEQUENCE [LARGE SCALE GENOMIC DNA]</scope>
    <source>
        <strain evidence="11">HLJ8</strain>
    </source>
</reference>
<keyword evidence="2" id="KW-1048">Host nucleus</keyword>
<keyword evidence="3" id="KW-1188">Viral release from host cell</keyword>
<dbReference type="Proteomes" id="UP000104419">
    <property type="component" value="Segment"/>
</dbReference>
<dbReference type="Proteomes" id="UP000128799">
    <property type="component" value="Segment"/>
</dbReference>
<dbReference type="GO" id="GO:0051276">
    <property type="term" value="P:chromosome organization"/>
    <property type="evidence" value="ECO:0007669"/>
    <property type="project" value="InterPro"/>
</dbReference>
<keyword evidence="4" id="KW-0946">Virion</keyword>
<evidence type="ECO:0000256" key="2">
    <source>
        <dbReference type="ARBA" id="ARBA00022562"/>
    </source>
</evidence>
<evidence type="ECO:0000313" key="16">
    <source>
        <dbReference type="Proteomes" id="UP000128799"/>
    </source>
</evidence>
<dbReference type="GO" id="GO:0019028">
    <property type="term" value="C:viral capsid"/>
    <property type="evidence" value="ECO:0007669"/>
    <property type="project" value="UniProtKB-KW"/>
</dbReference>
<reference evidence="12 19" key="4">
    <citation type="submission" date="2015-12" db="EMBL/GenBank/DDBJ databases">
        <title>Mink Infection with Highly Pathogenic Pseudorabies Virus, Northern China, 2014.</title>
        <authorList>
            <person name="Liu H."/>
            <person name="Hu B."/>
            <person name="Li X.-T."/>
            <person name="Zhang L."/>
            <person name="Xue X.-H."/>
            <person name="Lv S."/>
            <person name="Lu R.-G."/>
            <person name="Shi N."/>
            <person name="Zhang H.-L."/>
            <person name="Zhao J.-J."/>
            <person name="Bai X."/>
            <person name="Yan X.-J."/>
        </authorList>
    </citation>
    <scope>NUCLEOTIDE SEQUENCE [LARGE SCALE GENOMIC DNA]</scope>
    <source>
        <strain evidence="12">DL14/08</strain>
    </source>
</reference>
<evidence type="ECO:0000313" key="13">
    <source>
        <dbReference type="EMBL" id="QGL40181.1"/>
    </source>
</evidence>
<evidence type="ECO:0000313" key="8">
    <source>
        <dbReference type="EMBL" id="AJW72275.1"/>
    </source>
</evidence>
<accession>A0A097I4J7</accession>
<evidence type="ECO:0000313" key="15">
    <source>
        <dbReference type="Proteomes" id="UP000113972"/>
    </source>
</evidence>
<reference evidence="7 17" key="1">
    <citation type="journal article" date="2014" name="Vet. Microbiol.">
        <title>Pathogenicity and genomic characterization of a pseudorabies virus variant isolated from Bartha-K61-vaccinated swine population in China.</title>
        <authorList>
            <person name="Luo Y."/>
            <person name="Li N."/>
            <person name="Cong X."/>
            <person name="Wang C.H."/>
            <person name="Du M."/>
            <person name="Li L."/>
            <person name="Zhao B."/>
            <person name="Yuan J."/>
            <person name="Liu D.D."/>
            <person name="Li S."/>
            <person name="Li Y."/>
            <person name="Sun Y."/>
            <person name="Qiu H.J."/>
        </authorList>
    </citation>
    <scope>NUCLEOTIDE SEQUENCE [LARGE SCALE GENOMIC DNA]</scope>
    <source>
        <strain evidence="7">TJ</strain>
    </source>
</reference>
<dbReference type="HAMAP" id="MF_04017">
    <property type="entry name" value="HSV_CVC1"/>
    <property type="match status" value="1"/>
</dbReference>
<dbReference type="Proteomes" id="UP000142350">
    <property type="component" value="Segment"/>
</dbReference>
<dbReference type="Pfam" id="PF04559">
    <property type="entry name" value="Herpes_UL17"/>
    <property type="match status" value="1"/>
</dbReference>
<dbReference type="Proteomes" id="UP000154438">
    <property type="component" value="Segment"/>
</dbReference>
<evidence type="ECO:0000256" key="4">
    <source>
        <dbReference type="ARBA" id="ARBA00022844"/>
    </source>
</evidence>
<evidence type="ECO:0000313" key="19">
    <source>
        <dbReference type="Proteomes" id="UP000157067"/>
    </source>
</evidence>
<evidence type="ECO:0000313" key="9">
    <source>
        <dbReference type="EMBL" id="AKG94071.1"/>
    </source>
</evidence>
<dbReference type="EMBL" id="KU360259">
    <property type="protein sequence ID" value="AMO42760.1"/>
    <property type="molecule type" value="Genomic_DNA"/>
</dbReference>
<evidence type="ECO:0000313" key="12">
    <source>
        <dbReference type="EMBL" id="AMO42760.1"/>
    </source>
</evidence>
<name>A0A097I4J7_SUHV</name>
<reference evidence="10 18" key="5">
    <citation type="journal article" date="2016" name="Genome Announc.">
        <title>Complete Genome Sequence of a Variant Pseudorabies Virus Strain Isolated in Central China.</title>
        <authorList>
            <person name="Xiang S."/>
            <person name="Zhou Z."/>
            <person name="Hu X."/>
            <person name="Li Y."/>
            <person name="Zhang C."/>
            <person name="Wang J."/>
            <person name="Li X."/>
            <person name="Tan F."/>
            <person name="Tian K."/>
        </authorList>
    </citation>
    <scope>NUCLEOTIDE SEQUENCE [LARGE SCALE GENOMIC DNA]</scope>
    <source>
        <strain evidence="10">HN1201</strain>
    </source>
</reference>
<dbReference type="EMBL" id="KP098534">
    <property type="protein sequence ID" value="AJW72275.1"/>
    <property type="molecule type" value="Genomic_DNA"/>
</dbReference>
<evidence type="ECO:0000256" key="5">
    <source>
        <dbReference type="ARBA" id="ARBA00022921"/>
    </source>
</evidence>
<dbReference type="EMBL" id="KP722022">
    <property type="protein sequence ID" value="ALT14262.1"/>
    <property type="molecule type" value="Genomic_DNA"/>
</dbReference>
<reference evidence="9 16" key="7">
    <citation type="journal article" date="2016" name="Virus Genes">
        <title>Growth characteristics and complete genomic sequence analysis of a novel pseudorabies virus in China.</title>
        <authorList>
            <person name="Yu T."/>
            <person name="Chen F."/>
            <person name="Ku X."/>
            <person name="Fan J."/>
            <person name="Zhu Y."/>
            <person name="Ma H."/>
            <person name="Li S."/>
            <person name="Wu B."/>
            <person name="He Q."/>
        </authorList>
    </citation>
    <scope>NUCLEOTIDE SEQUENCE [LARGE SCALE GENOMIC DNA]</scope>
    <source>
        <strain evidence="9">Fa</strain>
    </source>
</reference>
<evidence type="ECO:0000313" key="14">
    <source>
        <dbReference type="Proteomes" id="UP000104419"/>
    </source>
</evidence>
<evidence type="ECO:0000313" key="18">
    <source>
        <dbReference type="Proteomes" id="UP000154438"/>
    </source>
</evidence>
<organism evidence="7 17">
    <name type="scientific">Suid herpesvirus 1</name>
    <name type="common">SuHV-1</name>
    <name type="synonym">Pseudorabies virus</name>
    <dbReference type="NCBI Taxonomy" id="10345"/>
    <lineage>
        <taxon>Viruses</taxon>
        <taxon>Duplodnaviria</taxon>
        <taxon>Heunggongvirae</taxon>
        <taxon>Peploviricota</taxon>
        <taxon>Herviviricetes</taxon>
        <taxon>Herpesvirales</taxon>
        <taxon>Orthoherpesviridae</taxon>
        <taxon>Alphaherpesvirinae</taxon>
        <taxon>Varicellovirus</taxon>
        <taxon>Varicellovirus suidalpha1</taxon>
    </lineage>
</organism>